<evidence type="ECO:0000313" key="23">
    <source>
        <dbReference type="Proteomes" id="UP000095594"/>
    </source>
</evidence>
<dbReference type="PROSITE" id="PS01046">
    <property type="entry name" value="LON_SER"/>
    <property type="match status" value="1"/>
</dbReference>
<reference evidence="22 23" key="1">
    <citation type="submission" date="2015-09" db="EMBL/GenBank/DDBJ databases">
        <authorList>
            <consortium name="Pathogen Informatics"/>
        </authorList>
    </citation>
    <scope>NUCLEOTIDE SEQUENCE [LARGE SCALE GENOMIC DNA]</scope>
    <source>
        <strain evidence="22 23">2789STDY5834856</strain>
    </source>
</reference>
<keyword evidence="2 14" id="KW-0963">Cytoplasm</keyword>
<name>A0A174J6T7_9CLOT</name>
<dbReference type="FunFam" id="3.40.50.300:FF:000021">
    <property type="entry name" value="Lon protease homolog"/>
    <property type="match status" value="1"/>
</dbReference>
<evidence type="ECO:0000256" key="14">
    <source>
        <dbReference type="HAMAP-Rule" id="MF_01973"/>
    </source>
</evidence>
<comment type="induction">
    <text evidence="14">By heat shock.</text>
</comment>
<comment type="function">
    <text evidence="10 14">ATP-dependent serine protease that mediates the selective degradation of mutant and abnormal proteins as well as certain short-lived regulatory proteins. Required for cellular homeostasis and for survival from DNA damage and developmental changes induced by stress. Degrades polypeptides processively to yield small peptide fragments that are 5 to 10 amino acids long. Binds to DNA in a double-stranded, site-specific manner.</text>
</comment>
<dbReference type="GO" id="GO:0034605">
    <property type="term" value="P:cellular response to heat"/>
    <property type="evidence" value="ECO:0007669"/>
    <property type="project" value="UniProtKB-UniRule"/>
</dbReference>
<evidence type="ECO:0000256" key="2">
    <source>
        <dbReference type="ARBA" id="ARBA00022490"/>
    </source>
</evidence>
<dbReference type="Proteomes" id="UP000095594">
    <property type="component" value="Unassembled WGS sequence"/>
</dbReference>
<dbReference type="GO" id="GO:0016887">
    <property type="term" value="F:ATP hydrolysis activity"/>
    <property type="evidence" value="ECO:0007669"/>
    <property type="project" value="UniProtKB-UniRule"/>
</dbReference>
<protein>
    <recommendedName>
        <fullName evidence="12 14">Lon protease</fullName>
        <ecNumber evidence="11 14">3.4.21.53</ecNumber>
    </recommendedName>
    <alternativeName>
        <fullName evidence="13 14">ATP-dependent protease La</fullName>
    </alternativeName>
</protein>
<evidence type="ECO:0000256" key="18">
    <source>
        <dbReference type="PROSITE-ProRule" id="PRU01122"/>
    </source>
</evidence>
<dbReference type="InterPro" id="IPR004815">
    <property type="entry name" value="Lon_bac/euk-typ"/>
</dbReference>
<dbReference type="EMBL" id="CYZX01000020">
    <property type="protein sequence ID" value="CUO93597.1"/>
    <property type="molecule type" value="Genomic_DNA"/>
</dbReference>
<dbReference type="SMART" id="SM00382">
    <property type="entry name" value="AAA"/>
    <property type="match status" value="1"/>
</dbReference>
<dbReference type="InterPro" id="IPR020568">
    <property type="entry name" value="Ribosomal_Su5_D2-typ_SF"/>
</dbReference>
<dbReference type="OrthoDB" id="9803599at2"/>
<dbReference type="InterPro" id="IPR015947">
    <property type="entry name" value="PUA-like_sf"/>
</dbReference>
<keyword evidence="4 14" id="KW-0547">Nucleotide-binding</keyword>
<dbReference type="SMART" id="SM00464">
    <property type="entry name" value="LON"/>
    <property type="match status" value="1"/>
</dbReference>
<feature type="domain" description="Lon N-terminal" evidence="21">
    <location>
        <begin position="8"/>
        <end position="203"/>
    </location>
</feature>
<evidence type="ECO:0000256" key="11">
    <source>
        <dbReference type="ARBA" id="ARBA00066743"/>
    </source>
</evidence>
<evidence type="ECO:0000256" key="7">
    <source>
        <dbReference type="ARBA" id="ARBA00022840"/>
    </source>
</evidence>
<dbReference type="GO" id="GO:0043565">
    <property type="term" value="F:sequence-specific DNA binding"/>
    <property type="evidence" value="ECO:0007669"/>
    <property type="project" value="UniProtKB-UniRule"/>
</dbReference>
<dbReference type="InterPro" id="IPR027417">
    <property type="entry name" value="P-loop_NTPase"/>
</dbReference>
<gene>
    <name evidence="22" type="primary">lonA</name>
    <name evidence="14" type="synonym">lon</name>
    <name evidence="22" type="ORF">ERS852471_02642</name>
</gene>
<keyword evidence="5 14" id="KW-0378">Hydrolase</keyword>
<evidence type="ECO:0000256" key="3">
    <source>
        <dbReference type="ARBA" id="ARBA00022670"/>
    </source>
</evidence>
<dbReference type="SUPFAM" id="SSF52540">
    <property type="entry name" value="P-loop containing nucleoside triphosphate hydrolases"/>
    <property type="match status" value="1"/>
</dbReference>
<feature type="active site" evidence="14 16">
    <location>
        <position position="675"/>
    </location>
</feature>
<dbReference type="Gene3D" id="1.20.5.5270">
    <property type="match status" value="1"/>
</dbReference>
<dbReference type="InterPro" id="IPR008268">
    <property type="entry name" value="Peptidase_S16_AS"/>
</dbReference>
<dbReference type="GO" id="GO:0006515">
    <property type="term" value="P:protein quality control for misfolded or incompletely synthesized proteins"/>
    <property type="evidence" value="ECO:0007669"/>
    <property type="project" value="UniProtKB-UniRule"/>
</dbReference>
<keyword evidence="6 14" id="KW-0720">Serine protease</keyword>
<dbReference type="NCBIfam" id="TIGR00763">
    <property type="entry name" value="lon"/>
    <property type="match status" value="1"/>
</dbReference>
<dbReference type="InterPro" id="IPR046336">
    <property type="entry name" value="Lon_prtase_N_sf"/>
</dbReference>
<dbReference type="Gene3D" id="1.20.58.1480">
    <property type="match status" value="1"/>
</dbReference>
<evidence type="ECO:0000256" key="9">
    <source>
        <dbReference type="ARBA" id="ARBA00050665"/>
    </source>
</evidence>
<evidence type="ECO:0000256" key="16">
    <source>
        <dbReference type="PIRSR" id="PIRSR001174-1"/>
    </source>
</evidence>
<evidence type="ECO:0000256" key="12">
    <source>
        <dbReference type="ARBA" id="ARBA00071934"/>
    </source>
</evidence>
<dbReference type="InterPro" id="IPR003111">
    <property type="entry name" value="Lon_prtase_N"/>
</dbReference>
<keyword evidence="7 14" id="KW-0067">ATP-binding</keyword>
<comment type="subunit">
    <text evidence="14 15">Homohexamer. Organized in a ring with a central cavity.</text>
</comment>
<dbReference type="PIRSF" id="PIRSF001174">
    <property type="entry name" value="Lon_proteas"/>
    <property type="match status" value="1"/>
</dbReference>
<dbReference type="InterPro" id="IPR054594">
    <property type="entry name" value="Lon_lid"/>
</dbReference>
<dbReference type="RefSeq" id="WP_055267279.1">
    <property type="nucleotide sequence ID" value="NZ_CABIXQ010000020.1"/>
</dbReference>
<dbReference type="InterPro" id="IPR003593">
    <property type="entry name" value="AAA+_ATPase"/>
</dbReference>
<keyword evidence="3 14" id="KW-0645">Protease</keyword>
<evidence type="ECO:0000313" key="22">
    <source>
        <dbReference type="EMBL" id="CUO93597.1"/>
    </source>
</evidence>
<dbReference type="InterPro" id="IPR003959">
    <property type="entry name" value="ATPase_AAA_core"/>
</dbReference>
<dbReference type="SUPFAM" id="SSF54211">
    <property type="entry name" value="Ribosomal protein S5 domain 2-like"/>
    <property type="match status" value="1"/>
</dbReference>
<evidence type="ECO:0000256" key="5">
    <source>
        <dbReference type="ARBA" id="ARBA00022801"/>
    </source>
</evidence>
<dbReference type="GO" id="GO:0004252">
    <property type="term" value="F:serine-type endopeptidase activity"/>
    <property type="evidence" value="ECO:0007669"/>
    <property type="project" value="UniProtKB-UniRule"/>
</dbReference>
<evidence type="ECO:0000256" key="6">
    <source>
        <dbReference type="ARBA" id="ARBA00022825"/>
    </source>
</evidence>
<proteinExistence type="evidence at transcript level"/>
<dbReference type="Pfam" id="PF02190">
    <property type="entry name" value="LON_substr_bdg"/>
    <property type="match status" value="1"/>
</dbReference>
<dbReference type="Gene3D" id="2.30.130.40">
    <property type="entry name" value="LON domain-like"/>
    <property type="match status" value="1"/>
</dbReference>
<evidence type="ECO:0000256" key="19">
    <source>
        <dbReference type="RuleBase" id="RU000591"/>
    </source>
</evidence>
<evidence type="ECO:0000256" key="1">
    <source>
        <dbReference type="ARBA" id="ARBA00004496"/>
    </source>
</evidence>
<dbReference type="GO" id="GO:0005524">
    <property type="term" value="F:ATP binding"/>
    <property type="evidence" value="ECO:0007669"/>
    <property type="project" value="UniProtKB-UniRule"/>
</dbReference>
<dbReference type="PANTHER" id="PTHR10046">
    <property type="entry name" value="ATP DEPENDENT LON PROTEASE FAMILY MEMBER"/>
    <property type="match status" value="1"/>
</dbReference>
<dbReference type="AlphaFoldDB" id="A0A174J6T7"/>
<dbReference type="EC" id="3.4.21.53" evidence="11 14"/>
<dbReference type="CDD" id="cd19500">
    <property type="entry name" value="RecA-like_Lon"/>
    <property type="match status" value="1"/>
</dbReference>
<dbReference type="Pfam" id="PF00004">
    <property type="entry name" value="AAA"/>
    <property type="match status" value="1"/>
</dbReference>
<evidence type="ECO:0000256" key="10">
    <source>
        <dbReference type="ARBA" id="ARBA00053875"/>
    </source>
</evidence>
<keyword evidence="8 14" id="KW-0346">Stress response</keyword>
<feature type="active site" evidence="14 16">
    <location>
        <position position="718"/>
    </location>
</feature>
<organism evidence="22 23">
    <name type="scientific">Clostridium disporicum</name>
    <dbReference type="NCBI Taxonomy" id="84024"/>
    <lineage>
        <taxon>Bacteria</taxon>
        <taxon>Bacillati</taxon>
        <taxon>Bacillota</taxon>
        <taxon>Clostridia</taxon>
        <taxon>Eubacteriales</taxon>
        <taxon>Clostridiaceae</taxon>
        <taxon>Clostridium</taxon>
    </lineage>
</organism>
<dbReference type="Gene3D" id="3.30.230.10">
    <property type="match status" value="1"/>
</dbReference>
<dbReference type="PROSITE" id="PS51787">
    <property type="entry name" value="LON_N"/>
    <property type="match status" value="1"/>
</dbReference>
<comment type="catalytic activity">
    <reaction evidence="9 14 15 18">
        <text>Hydrolysis of proteins in presence of ATP.</text>
        <dbReference type="EC" id="3.4.21.53"/>
    </reaction>
</comment>
<evidence type="ECO:0000259" key="20">
    <source>
        <dbReference type="PROSITE" id="PS51786"/>
    </source>
</evidence>
<dbReference type="GO" id="GO:0004176">
    <property type="term" value="F:ATP-dependent peptidase activity"/>
    <property type="evidence" value="ECO:0007669"/>
    <property type="project" value="UniProtKB-UniRule"/>
</dbReference>
<evidence type="ECO:0000256" key="4">
    <source>
        <dbReference type="ARBA" id="ARBA00022741"/>
    </source>
</evidence>
<dbReference type="Gene3D" id="3.40.50.300">
    <property type="entry name" value="P-loop containing nucleotide triphosphate hydrolases"/>
    <property type="match status" value="1"/>
</dbReference>
<evidence type="ECO:0000259" key="21">
    <source>
        <dbReference type="PROSITE" id="PS51787"/>
    </source>
</evidence>
<evidence type="ECO:0000256" key="13">
    <source>
        <dbReference type="ARBA" id="ARBA00082722"/>
    </source>
</evidence>
<evidence type="ECO:0000256" key="8">
    <source>
        <dbReference type="ARBA" id="ARBA00023016"/>
    </source>
</evidence>
<dbReference type="InterPro" id="IPR027065">
    <property type="entry name" value="Lon_Prtase"/>
</dbReference>
<dbReference type="Gene3D" id="1.10.8.60">
    <property type="match status" value="1"/>
</dbReference>
<dbReference type="InterPro" id="IPR014721">
    <property type="entry name" value="Ribsml_uS5_D2-typ_fold_subgr"/>
</dbReference>
<dbReference type="PROSITE" id="PS51786">
    <property type="entry name" value="LON_PROTEOLYTIC"/>
    <property type="match status" value="1"/>
</dbReference>
<dbReference type="HAMAP" id="MF_01973">
    <property type="entry name" value="lon_bact"/>
    <property type="match status" value="1"/>
</dbReference>
<feature type="binding site" evidence="14 17">
    <location>
        <begin position="352"/>
        <end position="359"/>
    </location>
    <ligand>
        <name>ATP</name>
        <dbReference type="ChEBI" id="CHEBI:30616"/>
    </ligand>
</feature>
<evidence type="ECO:0000256" key="15">
    <source>
        <dbReference type="PIRNR" id="PIRNR001174"/>
    </source>
</evidence>
<comment type="subcellular location">
    <subcellularLocation>
        <location evidence="1 14 15">Cytoplasm</location>
    </subcellularLocation>
</comment>
<dbReference type="Pfam" id="PF22667">
    <property type="entry name" value="Lon_lid"/>
    <property type="match status" value="1"/>
</dbReference>
<dbReference type="InterPro" id="IPR027543">
    <property type="entry name" value="Lon_bac"/>
</dbReference>
<dbReference type="Pfam" id="PF05362">
    <property type="entry name" value="Lon_C"/>
    <property type="match status" value="1"/>
</dbReference>
<dbReference type="PRINTS" id="PR00830">
    <property type="entry name" value="ENDOLAPTASE"/>
</dbReference>
<sequence>MERSQITLAVIPLRGITIFPNMIIHFDVGREKSIAALEEAMKENGEIFLVSQVDPEIENPTKDDVYFIGTISKVKQILKMPKGITRVLVEGIERAEIVDILDEEKFMKANIVKIENEYVKGDDAKESAYRNLLTKSFNQYIEAADVEGNKAPLAITKEESLSKVTDLVASFIELEDDKKQEILETLDVYERIEKLILYITEEIEIINIEKEIGNKVKDKVDKANKEYFLREQVKVIQEELGEDEEKNEIENYKEKIAKLKMPKDVKEKVEYELSRLKTSNSGDGNNIRTYLDWIIALPWNKSTRDTFNIEKAEEVLNAEHYGLDEVKERILEYLAIKQYTKSIKGPILCLVGPPGVGKSSIAKSVANAVNRKFARISLGGVKDEAEVRGHRRTYIGAIPGRIVYALKEAGSNNPLILLDEIDKLSSDHKGSPADALLEVLDPNQNMNFRDSFMEVDIDLSNVLFITTANSLDTIPRPLLDRMEIIEISGYTYEEKFNIAKNHLIPKTLKEHNLDKDTIKISDNVIKEIVNSYTMESGVRTLERQINKIVRKAITDLIKNNNKSITISANKVEKYLGPKIFEYEKIDREDKVGVVTGLAWTAYGGDTLPVEVSVMKGSGKLDLTGQLGDVMKESAKASYSYVRANAKKYGIPEDFYKENDIHIHVPEGAVPKDGPSAGVTMTTALVSALSNKKVKSNVAMTGEITLTGRVLAIGGVKEKCLAAHRIGIDTIILPKENEKHVDKIPKSVKSKLNLVFADRIDKVLENALIGVENNDN</sequence>
<dbReference type="GO" id="GO:0005737">
    <property type="term" value="C:cytoplasm"/>
    <property type="evidence" value="ECO:0007669"/>
    <property type="project" value="UniProtKB-SubCell"/>
</dbReference>
<comment type="similarity">
    <text evidence="14 15 18 19">Belongs to the peptidase S16 family.</text>
</comment>
<accession>A0A174J6T7</accession>
<evidence type="ECO:0000256" key="17">
    <source>
        <dbReference type="PIRSR" id="PIRSR001174-2"/>
    </source>
</evidence>
<dbReference type="InterPro" id="IPR008269">
    <property type="entry name" value="Lon_proteolytic"/>
</dbReference>
<dbReference type="SUPFAM" id="SSF88697">
    <property type="entry name" value="PUA domain-like"/>
    <property type="match status" value="1"/>
</dbReference>
<feature type="domain" description="Lon proteolytic" evidence="20">
    <location>
        <begin position="588"/>
        <end position="769"/>
    </location>
</feature>